<evidence type="ECO:0000313" key="1">
    <source>
        <dbReference type="EMBL" id="KAK6964790.1"/>
    </source>
</evidence>
<comment type="caution">
    <text evidence="1">The sequence shown here is derived from an EMBL/GenBank/DDBJ whole genome shotgun (WGS) entry which is preliminary data.</text>
</comment>
<dbReference type="AlphaFoldDB" id="A0AAV9YYG2"/>
<dbReference type="EMBL" id="JAWWNJ010000297">
    <property type="protein sequence ID" value="KAK6964790.1"/>
    <property type="molecule type" value="Genomic_DNA"/>
</dbReference>
<gene>
    <name evidence="1" type="ORF">R3P38DRAFT_2816717</name>
</gene>
<accession>A0AAV9YYG2</accession>
<evidence type="ECO:0000313" key="2">
    <source>
        <dbReference type="Proteomes" id="UP001362999"/>
    </source>
</evidence>
<name>A0AAV9YYG2_9AGAR</name>
<sequence>MTVRKNIVGTKYVPNVYKTMAFKATDYESLVSWQGSGISTSTGNRHCVNPNTSIEAIRIQQGNTRAETLSFGKEIGEHTIQQGSVRVNNGMQQDIGELATHSSPLS</sequence>
<organism evidence="1 2">
    <name type="scientific">Favolaschia claudopus</name>
    <dbReference type="NCBI Taxonomy" id="2862362"/>
    <lineage>
        <taxon>Eukaryota</taxon>
        <taxon>Fungi</taxon>
        <taxon>Dikarya</taxon>
        <taxon>Basidiomycota</taxon>
        <taxon>Agaricomycotina</taxon>
        <taxon>Agaricomycetes</taxon>
        <taxon>Agaricomycetidae</taxon>
        <taxon>Agaricales</taxon>
        <taxon>Marasmiineae</taxon>
        <taxon>Mycenaceae</taxon>
        <taxon>Favolaschia</taxon>
    </lineage>
</organism>
<proteinExistence type="predicted"/>
<reference evidence="1 2" key="1">
    <citation type="journal article" date="2024" name="J Genomics">
        <title>Draft genome sequencing and assembly of Favolaschia claudopus CIRM-BRFM 2984 isolated from oak limbs.</title>
        <authorList>
            <person name="Navarro D."/>
            <person name="Drula E."/>
            <person name="Chaduli D."/>
            <person name="Cazenave R."/>
            <person name="Ahrendt S."/>
            <person name="Wang J."/>
            <person name="Lipzen A."/>
            <person name="Daum C."/>
            <person name="Barry K."/>
            <person name="Grigoriev I.V."/>
            <person name="Favel A."/>
            <person name="Rosso M.N."/>
            <person name="Martin F."/>
        </authorList>
    </citation>
    <scope>NUCLEOTIDE SEQUENCE [LARGE SCALE GENOMIC DNA]</scope>
    <source>
        <strain evidence="1 2">CIRM-BRFM 2984</strain>
    </source>
</reference>
<protein>
    <submittedName>
        <fullName evidence="1">Uncharacterized protein</fullName>
    </submittedName>
</protein>
<keyword evidence="2" id="KW-1185">Reference proteome</keyword>
<dbReference type="Proteomes" id="UP001362999">
    <property type="component" value="Unassembled WGS sequence"/>
</dbReference>